<accession>A0A382V3R0</accession>
<gene>
    <name evidence="2" type="ORF">METZ01_LOCUS393529</name>
</gene>
<dbReference type="AlphaFoldDB" id="A0A382V3R0"/>
<organism evidence="2">
    <name type="scientific">marine metagenome</name>
    <dbReference type="NCBI Taxonomy" id="408172"/>
    <lineage>
        <taxon>unclassified sequences</taxon>
        <taxon>metagenomes</taxon>
        <taxon>ecological metagenomes</taxon>
    </lineage>
</organism>
<reference evidence="2" key="1">
    <citation type="submission" date="2018-05" db="EMBL/GenBank/DDBJ databases">
        <authorList>
            <person name="Lanie J.A."/>
            <person name="Ng W.-L."/>
            <person name="Kazmierczak K.M."/>
            <person name="Andrzejewski T.M."/>
            <person name="Davidsen T.M."/>
            <person name="Wayne K.J."/>
            <person name="Tettelin H."/>
            <person name="Glass J.I."/>
            <person name="Rusch D."/>
            <person name="Podicherti R."/>
            <person name="Tsui H.-C.T."/>
            <person name="Winkler M.E."/>
        </authorList>
    </citation>
    <scope>NUCLEOTIDE SEQUENCE</scope>
</reference>
<feature type="non-terminal residue" evidence="2">
    <location>
        <position position="33"/>
    </location>
</feature>
<protein>
    <submittedName>
        <fullName evidence="2">Uncharacterized protein</fullName>
    </submittedName>
</protein>
<feature type="region of interest" description="Disordered" evidence="1">
    <location>
        <begin position="1"/>
        <end position="33"/>
    </location>
</feature>
<dbReference type="EMBL" id="UINC01148657">
    <property type="protein sequence ID" value="SVD40675.1"/>
    <property type="molecule type" value="Genomic_DNA"/>
</dbReference>
<sequence length="33" mass="3594">MNAACGSITHMEHPTPIRPTDHAVYSPNKMGKT</sequence>
<name>A0A382V3R0_9ZZZZ</name>
<evidence type="ECO:0000256" key="1">
    <source>
        <dbReference type="SAM" id="MobiDB-lite"/>
    </source>
</evidence>
<evidence type="ECO:0000313" key="2">
    <source>
        <dbReference type="EMBL" id="SVD40675.1"/>
    </source>
</evidence>
<feature type="compositionally biased region" description="Basic and acidic residues" evidence="1">
    <location>
        <begin position="10"/>
        <end position="21"/>
    </location>
</feature>
<proteinExistence type="predicted"/>